<sequence>MYFQPGHSQKDPSSPTKSQIPNLLIPHHPNELIIKSNKLGGIQAGEGWHVGSAEDAISGPTRQPSSMNTMSAMVGRSSGSASVILLLNITSLGPPFSPLPRPPLVLELALAGLCFFSPAAFSLSFLRHLKKL</sequence>
<feature type="region of interest" description="Disordered" evidence="1">
    <location>
        <begin position="1"/>
        <end position="22"/>
    </location>
</feature>
<dbReference type="Proteomes" id="UP000004994">
    <property type="component" value="Chromosome 2"/>
</dbReference>
<keyword evidence="2" id="KW-1133">Transmembrane helix</keyword>
<evidence type="ECO:0000313" key="4">
    <source>
        <dbReference type="Proteomes" id="UP000004994"/>
    </source>
</evidence>
<feature type="compositionally biased region" description="Polar residues" evidence="1">
    <location>
        <begin position="11"/>
        <end position="21"/>
    </location>
</feature>
<keyword evidence="4" id="KW-1185">Reference proteome</keyword>
<feature type="transmembrane region" description="Helical" evidence="2">
    <location>
        <begin position="104"/>
        <end position="126"/>
    </location>
</feature>
<accession>A0A3Q7F832</accession>
<dbReference type="InParanoid" id="A0A3Q7F832"/>
<proteinExistence type="predicted"/>
<organism evidence="3">
    <name type="scientific">Solanum lycopersicum</name>
    <name type="common">Tomato</name>
    <name type="synonym">Lycopersicon esculentum</name>
    <dbReference type="NCBI Taxonomy" id="4081"/>
    <lineage>
        <taxon>Eukaryota</taxon>
        <taxon>Viridiplantae</taxon>
        <taxon>Streptophyta</taxon>
        <taxon>Embryophyta</taxon>
        <taxon>Tracheophyta</taxon>
        <taxon>Spermatophyta</taxon>
        <taxon>Magnoliopsida</taxon>
        <taxon>eudicotyledons</taxon>
        <taxon>Gunneridae</taxon>
        <taxon>Pentapetalae</taxon>
        <taxon>asterids</taxon>
        <taxon>lamiids</taxon>
        <taxon>Solanales</taxon>
        <taxon>Solanaceae</taxon>
        <taxon>Solanoideae</taxon>
        <taxon>Solaneae</taxon>
        <taxon>Solanum</taxon>
        <taxon>Solanum subgen. Lycopersicon</taxon>
    </lineage>
</organism>
<evidence type="ECO:0000256" key="2">
    <source>
        <dbReference type="SAM" id="Phobius"/>
    </source>
</evidence>
<dbReference type="AlphaFoldDB" id="A0A3Q7F832"/>
<feature type="compositionally biased region" description="Polar residues" evidence="1">
    <location>
        <begin position="60"/>
        <end position="72"/>
    </location>
</feature>
<name>A0A3Q7F832_SOLLC</name>
<keyword evidence="2" id="KW-0472">Membrane</keyword>
<dbReference type="Gramene" id="Solyc02g084365.1.1">
    <property type="protein sequence ID" value="Solyc02g084365.1.1"/>
    <property type="gene ID" value="Solyc02g084365.1"/>
</dbReference>
<dbReference type="EnsemblPlants" id="Solyc02g084365.1.1">
    <property type="protein sequence ID" value="Solyc02g084365.1.1"/>
    <property type="gene ID" value="Solyc02g084365.1"/>
</dbReference>
<protein>
    <submittedName>
        <fullName evidence="3">Uncharacterized protein</fullName>
    </submittedName>
</protein>
<evidence type="ECO:0000313" key="3">
    <source>
        <dbReference type="EnsemblPlants" id="Solyc02g084365.1.1"/>
    </source>
</evidence>
<evidence type="ECO:0000256" key="1">
    <source>
        <dbReference type="SAM" id="MobiDB-lite"/>
    </source>
</evidence>
<reference evidence="3" key="2">
    <citation type="submission" date="2019-01" db="UniProtKB">
        <authorList>
            <consortium name="EnsemblPlants"/>
        </authorList>
    </citation>
    <scope>IDENTIFICATION</scope>
    <source>
        <strain evidence="3">cv. Heinz 1706</strain>
    </source>
</reference>
<reference evidence="3" key="1">
    <citation type="journal article" date="2012" name="Nature">
        <title>The tomato genome sequence provides insights into fleshy fruit evolution.</title>
        <authorList>
            <consortium name="Tomato Genome Consortium"/>
        </authorList>
    </citation>
    <scope>NUCLEOTIDE SEQUENCE [LARGE SCALE GENOMIC DNA]</scope>
    <source>
        <strain evidence="3">cv. Heinz 1706</strain>
    </source>
</reference>
<keyword evidence="2" id="KW-0812">Transmembrane</keyword>
<feature type="transmembrane region" description="Helical" evidence="2">
    <location>
        <begin position="73"/>
        <end position="92"/>
    </location>
</feature>
<feature type="region of interest" description="Disordered" evidence="1">
    <location>
        <begin position="53"/>
        <end position="72"/>
    </location>
</feature>